<name>A0A270BDJ2_9PROT</name>
<dbReference type="PIRSF" id="PIRSF004749">
    <property type="entry name" value="Pep_def"/>
    <property type="match status" value="1"/>
</dbReference>
<dbReference type="NCBIfam" id="NF009484">
    <property type="entry name" value="PRK12846.1-5"/>
    <property type="match status" value="1"/>
</dbReference>
<comment type="similarity">
    <text evidence="1 2">Belongs to the polypeptide deformylase family.</text>
</comment>
<sequence length="162" mass="18487">MTVQPIIFFPDQRLKQICAPVIEFDNALRTLTVDLLDTLRAAPGIGITAPHIGINQRVVLLDLPQSNMPEIYINPEITWLSDNKKQNEEGSISMPGISAPVERSVTIRFCYTDLYGKEHTEEADGLRSICLQHEIDQLNGIFWIQRLSALRRTRLLTRYKNI</sequence>
<evidence type="ECO:0000256" key="2">
    <source>
        <dbReference type="HAMAP-Rule" id="MF_00163"/>
    </source>
</evidence>
<evidence type="ECO:0000313" key="4">
    <source>
        <dbReference type="Proteomes" id="UP000216033"/>
    </source>
</evidence>
<dbReference type="RefSeq" id="WP_095351731.1">
    <property type="nucleotide sequence ID" value="NZ_NDFO01000013.1"/>
</dbReference>
<reference evidence="3 4" key="1">
    <citation type="submission" date="2017-04" db="EMBL/GenBank/DDBJ databases">
        <title>Kefir bacterial isolates.</title>
        <authorList>
            <person name="Kim Y."/>
            <person name="Blasche S."/>
            <person name="Patil K.R."/>
        </authorList>
    </citation>
    <scope>NUCLEOTIDE SEQUENCE [LARGE SCALE GENOMIC DNA]</scope>
    <source>
        <strain evidence="3 4">KR-2</strain>
    </source>
</reference>
<gene>
    <name evidence="3" type="ORF">B9K05_10695</name>
</gene>
<keyword evidence="4" id="KW-1185">Reference proteome</keyword>
<feature type="active site" evidence="2">
    <location>
        <position position="134"/>
    </location>
</feature>
<dbReference type="OrthoDB" id="9804313at2"/>
<protein>
    <recommendedName>
        <fullName evidence="2">Peptide deformylase-like</fullName>
    </recommendedName>
    <alternativeName>
        <fullName evidence="2">Polypeptide deformylase-like</fullName>
    </alternativeName>
</protein>
<dbReference type="HAMAP" id="MF_00163">
    <property type="entry name" value="Pep_deformylase"/>
    <property type="match status" value="1"/>
</dbReference>
<dbReference type="STRING" id="1231343.Absy_016_040"/>
<dbReference type="SUPFAM" id="SSF56420">
    <property type="entry name" value="Peptide deformylase"/>
    <property type="match status" value="1"/>
</dbReference>
<dbReference type="GO" id="GO:0042586">
    <property type="term" value="F:peptide deformylase activity"/>
    <property type="evidence" value="ECO:0007669"/>
    <property type="project" value="InterPro"/>
</dbReference>
<dbReference type="PANTHER" id="PTHR10458">
    <property type="entry name" value="PEPTIDE DEFORMYLASE"/>
    <property type="match status" value="1"/>
</dbReference>
<dbReference type="PANTHER" id="PTHR10458:SF22">
    <property type="entry name" value="PEPTIDE DEFORMYLASE"/>
    <property type="match status" value="1"/>
</dbReference>
<comment type="caution">
    <text evidence="2">Lacks conserved residue(s) required for the propagation of feature annotation.</text>
</comment>
<comment type="caution">
    <text evidence="3">The sequence shown here is derived from an EMBL/GenBank/DDBJ whole genome shotgun (WGS) entry which is preliminary data.</text>
</comment>
<dbReference type="NCBIfam" id="TIGR00079">
    <property type="entry name" value="pept_deformyl"/>
    <property type="match status" value="1"/>
</dbReference>
<dbReference type="AlphaFoldDB" id="A0A270BDJ2"/>
<dbReference type="Proteomes" id="UP000216033">
    <property type="component" value="Unassembled WGS sequence"/>
</dbReference>
<dbReference type="Pfam" id="PF01327">
    <property type="entry name" value="Pep_deformylase"/>
    <property type="match status" value="1"/>
</dbReference>
<accession>A0A270BDJ2</accession>
<evidence type="ECO:0000313" key="3">
    <source>
        <dbReference type="EMBL" id="PAL23059.1"/>
    </source>
</evidence>
<dbReference type="PRINTS" id="PR01576">
    <property type="entry name" value="PDEFORMYLASE"/>
</dbReference>
<evidence type="ECO:0000256" key="1">
    <source>
        <dbReference type="ARBA" id="ARBA00010759"/>
    </source>
</evidence>
<dbReference type="Gene3D" id="3.90.45.10">
    <property type="entry name" value="Peptide deformylase"/>
    <property type="match status" value="1"/>
</dbReference>
<proteinExistence type="inferred from homology"/>
<dbReference type="CDD" id="cd00487">
    <property type="entry name" value="Pep_deformylase"/>
    <property type="match status" value="1"/>
</dbReference>
<dbReference type="InterPro" id="IPR036821">
    <property type="entry name" value="Peptide_deformylase_sf"/>
</dbReference>
<organism evidence="3 4">
    <name type="scientific">Acetobacter syzygii</name>
    <dbReference type="NCBI Taxonomy" id="146476"/>
    <lineage>
        <taxon>Bacteria</taxon>
        <taxon>Pseudomonadati</taxon>
        <taxon>Pseudomonadota</taxon>
        <taxon>Alphaproteobacteria</taxon>
        <taxon>Acetobacterales</taxon>
        <taxon>Acetobacteraceae</taxon>
        <taxon>Acetobacter</taxon>
    </lineage>
</organism>
<dbReference type="EMBL" id="NDFP01000012">
    <property type="protein sequence ID" value="PAL23059.1"/>
    <property type="molecule type" value="Genomic_DNA"/>
</dbReference>
<dbReference type="InterPro" id="IPR023635">
    <property type="entry name" value="Peptide_deformylase"/>
</dbReference>